<proteinExistence type="predicted"/>
<dbReference type="GO" id="GO:0051537">
    <property type="term" value="F:2 iron, 2 sulfur cluster binding"/>
    <property type="evidence" value="ECO:0007669"/>
    <property type="project" value="InterPro"/>
</dbReference>
<dbReference type="RefSeq" id="WP_016875680.1">
    <property type="nucleotide sequence ID" value="NZ_AJLN01000098.1"/>
</dbReference>
<evidence type="ECO:0000313" key="3">
    <source>
        <dbReference type="EMBL" id="RUR75570.1"/>
    </source>
</evidence>
<dbReference type="STRING" id="211165.GCA_000317285_03764"/>
<dbReference type="Proteomes" id="UP000268857">
    <property type="component" value="Unassembled WGS sequence"/>
</dbReference>
<dbReference type="AlphaFoldDB" id="A0A433N321"/>
<feature type="domain" description="Ferric siderophore reductase C-terminal" evidence="2">
    <location>
        <begin position="257"/>
        <end position="278"/>
    </location>
</feature>
<dbReference type="Pfam" id="PF06276">
    <property type="entry name" value="FhuF"/>
    <property type="match status" value="1"/>
</dbReference>
<dbReference type="InterPro" id="IPR022770">
    <property type="entry name" value="IucA/IucC-like_C"/>
</dbReference>
<dbReference type="InterPro" id="IPR024726">
    <property type="entry name" value="FhuF_C"/>
</dbReference>
<organism evidence="3 4">
    <name type="scientific">Chlorogloeopsis fritschii PCC 6912</name>
    <dbReference type="NCBI Taxonomy" id="211165"/>
    <lineage>
        <taxon>Bacteria</taxon>
        <taxon>Bacillati</taxon>
        <taxon>Cyanobacteriota</taxon>
        <taxon>Cyanophyceae</taxon>
        <taxon>Nostocales</taxon>
        <taxon>Chlorogloeopsidaceae</taxon>
        <taxon>Chlorogloeopsis</taxon>
    </lineage>
</organism>
<dbReference type="EMBL" id="RSCJ01000024">
    <property type="protein sequence ID" value="RUR75570.1"/>
    <property type="molecule type" value="Genomic_DNA"/>
</dbReference>
<gene>
    <name evidence="3" type="ORF">PCC6912_48010</name>
</gene>
<evidence type="ECO:0000259" key="1">
    <source>
        <dbReference type="Pfam" id="PF06276"/>
    </source>
</evidence>
<protein>
    <recommendedName>
        <fullName evidence="5">Ferric siderophore reductase C-terminal domain-containing protein</fullName>
    </recommendedName>
</protein>
<sequence>MIKTLQSHFVEEIYAHAQKTLDNFYTDSIILTTPANDLEVIPAAQYLQPDNLLSILKASPEYQKTQDLRVAASLWNKAYSWIPLPSVLAFMTWAGVGFDASVDNVSFVFKDGELEALWFQDLSRTEIYPERSPIPIPNNYPGKLANSVDELYNAVFTGLFQNHLLPVIDCLHALTKVSKKTLWGNAVNASYGIFEDLDGYAKKEAIQMDYSVLFEQPYSLVLSHSPQQTLRKSNPLYNLIRTEKFNEPGLPTQMKVRKTCCLIALIPPDYSKCGNCPLLKPGDRIARMKKKLAQAH</sequence>
<accession>A0A433N321</accession>
<keyword evidence="4" id="KW-1185">Reference proteome</keyword>
<evidence type="ECO:0008006" key="5">
    <source>
        <dbReference type="Google" id="ProtNLM"/>
    </source>
</evidence>
<feature type="domain" description="Aerobactin siderophore biosynthesis IucA/IucC-like C-terminal" evidence="1">
    <location>
        <begin position="73"/>
        <end position="219"/>
    </location>
</feature>
<dbReference type="Gene3D" id="1.10.510.40">
    <property type="match status" value="1"/>
</dbReference>
<name>A0A433N321_CHLFR</name>
<comment type="caution">
    <text evidence="3">The sequence shown here is derived from an EMBL/GenBank/DDBJ whole genome shotgun (WGS) entry which is preliminary data.</text>
</comment>
<reference evidence="3 4" key="1">
    <citation type="journal article" date="2019" name="Genome Biol. Evol.">
        <title>Day and night: Metabolic profiles and evolutionary relationships of six axenic non-marine cyanobacteria.</title>
        <authorList>
            <person name="Will S.E."/>
            <person name="Henke P."/>
            <person name="Boedeker C."/>
            <person name="Huang S."/>
            <person name="Brinkmann H."/>
            <person name="Rohde M."/>
            <person name="Jarek M."/>
            <person name="Friedl T."/>
            <person name="Seufert S."/>
            <person name="Schumacher M."/>
            <person name="Overmann J."/>
            <person name="Neumann-Schaal M."/>
            <person name="Petersen J."/>
        </authorList>
    </citation>
    <scope>NUCLEOTIDE SEQUENCE [LARGE SCALE GENOMIC DNA]</scope>
    <source>
        <strain evidence="3 4">PCC 6912</strain>
    </source>
</reference>
<dbReference type="OrthoDB" id="480298at2"/>
<evidence type="ECO:0000259" key="2">
    <source>
        <dbReference type="Pfam" id="PF11575"/>
    </source>
</evidence>
<dbReference type="Pfam" id="PF11575">
    <property type="entry name" value="FhuF_C"/>
    <property type="match status" value="1"/>
</dbReference>
<evidence type="ECO:0000313" key="4">
    <source>
        <dbReference type="Proteomes" id="UP000268857"/>
    </source>
</evidence>
<dbReference type="GO" id="GO:0003824">
    <property type="term" value="F:catalytic activity"/>
    <property type="evidence" value="ECO:0007669"/>
    <property type="project" value="UniProtKB-ARBA"/>
</dbReference>